<sequence>MDAENWLVGIIGRALAFGTPLLWAALGETYVERAGVVNLGMEGMMLVGALTGFAVTMATDNPALGILMAGVAGAVFSALHAFVTITLRANQYVSGLALTILGTGATGLIGKAYEGQPLLTTLENISVPVLKDIPILGPMLFTDQSVLTYLGVLIGVLLWLLLYKSRLGIMLRSAGENPKAVDAQGLNVTLIRYAAVIFGGFMAGIAGGFFSVAYRPSWTQGTTGGVGWIALAIVIFGRWNPMYVMLGSVFFGALYVLSFRLQEKLSPDLLNMMPYLFVILVLILTAIGKKGSGGVPEALGTPYRRGER</sequence>
<evidence type="ECO:0000256" key="3">
    <source>
        <dbReference type="ARBA" id="ARBA00022692"/>
    </source>
</evidence>
<evidence type="ECO:0000256" key="6">
    <source>
        <dbReference type="SAM" id="Phobius"/>
    </source>
</evidence>
<feature type="transmembrane region" description="Helical" evidence="6">
    <location>
        <begin position="193"/>
        <end position="214"/>
    </location>
</feature>
<reference evidence="7 8" key="1">
    <citation type="submission" date="2019-07" db="EMBL/GenBank/DDBJ databases">
        <title>Whole genome shotgun sequence of Deinococcus cellulosilyticus NBRC 106333.</title>
        <authorList>
            <person name="Hosoyama A."/>
            <person name="Uohara A."/>
            <person name="Ohji S."/>
            <person name="Ichikawa N."/>
        </authorList>
    </citation>
    <scope>NUCLEOTIDE SEQUENCE [LARGE SCALE GENOMIC DNA]</scope>
    <source>
        <strain evidence="7 8">NBRC 106333</strain>
    </source>
</reference>
<dbReference type="InterPro" id="IPR001851">
    <property type="entry name" value="ABC_transp_permease"/>
</dbReference>
<organism evidence="7 8">
    <name type="scientific">Deinococcus cellulosilyticus (strain DSM 18568 / NBRC 106333 / KACC 11606 / 5516J-15)</name>
    <dbReference type="NCBI Taxonomy" id="1223518"/>
    <lineage>
        <taxon>Bacteria</taxon>
        <taxon>Thermotogati</taxon>
        <taxon>Deinococcota</taxon>
        <taxon>Deinococci</taxon>
        <taxon>Deinococcales</taxon>
        <taxon>Deinococcaceae</taxon>
        <taxon>Deinococcus</taxon>
    </lineage>
</organism>
<comment type="caution">
    <text evidence="7">The sequence shown here is derived from an EMBL/GenBank/DDBJ whole genome shotgun (WGS) entry which is preliminary data.</text>
</comment>
<keyword evidence="4 6" id="KW-1133">Transmembrane helix</keyword>
<feature type="transmembrane region" description="Helical" evidence="6">
    <location>
        <begin position="92"/>
        <end position="113"/>
    </location>
</feature>
<keyword evidence="2" id="KW-1003">Cell membrane</keyword>
<feature type="transmembrane region" description="Helical" evidence="6">
    <location>
        <begin position="6"/>
        <end position="27"/>
    </location>
</feature>
<evidence type="ECO:0000313" key="7">
    <source>
        <dbReference type="EMBL" id="GEM47012.1"/>
    </source>
</evidence>
<evidence type="ECO:0000256" key="5">
    <source>
        <dbReference type="ARBA" id="ARBA00023136"/>
    </source>
</evidence>
<keyword evidence="3 6" id="KW-0812">Transmembrane</keyword>
<evidence type="ECO:0000256" key="1">
    <source>
        <dbReference type="ARBA" id="ARBA00004651"/>
    </source>
</evidence>
<dbReference type="OrthoDB" id="9792579at2"/>
<feature type="transmembrane region" description="Helical" evidence="6">
    <location>
        <begin position="39"/>
        <end position="58"/>
    </location>
</feature>
<feature type="transmembrane region" description="Helical" evidence="6">
    <location>
        <begin position="269"/>
        <end position="287"/>
    </location>
</feature>
<keyword evidence="5 6" id="KW-0472">Membrane</keyword>
<feature type="transmembrane region" description="Helical" evidence="6">
    <location>
        <begin position="226"/>
        <end position="257"/>
    </location>
</feature>
<dbReference type="GO" id="GO:0005886">
    <property type="term" value="C:plasma membrane"/>
    <property type="evidence" value="ECO:0007669"/>
    <property type="project" value="UniProtKB-SubCell"/>
</dbReference>
<dbReference type="PANTHER" id="PTHR43370">
    <property type="entry name" value="SUGAR ABC TRANSPORTER INTEGRAL MEMBRANE PROTEIN-RELATED"/>
    <property type="match status" value="1"/>
</dbReference>
<accession>A0A511N2D6</accession>
<dbReference type="AlphaFoldDB" id="A0A511N2D6"/>
<keyword evidence="8" id="KW-1185">Reference proteome</keyword>
<dbReference type="RefSeq" id="WP_146884931.1">
    <property type="nucleotide sequence ID" value="NZ_BJXB01000011.1"/>
</dbReference>
<feature type="transmembrane region" description="Helical" evidence="6">
    <location>
        <begin position="146"/>
        <end position="163"/>
    </location>
</feature>
<comment type="subcellular location">
    <subcellularLocation>
        <location evidence="1">Cell membrane</location>
        <topology evidence="1">Multi-pass membrane protein</topology>
    </subcellularLocation>
</comment>
<feature type="transmembrane region" description="Helical" evidence="6">
    <location>
        <begin position="64"/>
        <end position="85"/>
    </location>
</feature>
<dbReference type="GO" id="GO:0022857">
    <property type="term" value="F:transmembrane transporter activity"/>
    <property type="evidence" value="ECO:0007669"/>
    <property type="project" value="InterPro"/>
</dbReference>
<dbReference type="CDD" id="cd06580">
    <property type="entry name" value="TM_PBP1_transp_TpRbsC_like"/>
    <property type="match status" value="1"/>
</dbReference>
<evidence type="ECO:0000256" key="4">
    <source>
        <dbReference type="ARBA" id="ARBA00022989"/>
    </source>
</evidence>
<protein>
    <submittedName>
        <fullName evidence="7">ABC transporter permease</fullName>
    </submittedName>
</protein>
<dbReference type="PANTHER" id="PTHR43370:SF2">
    <property type="entry name" value="ABC TRANSPORTER PERMEASE PROTEIN"/>
    <property type="match status" value="1"/>
</dbReference>
<dbReference type="Pfam" id="PF02653">
    <property type="entry name" value="BPD_transp_2"/>
    <property type="match status" value="1"/>
</dbReference>
<dbReference type="EMBL" id="BJXB01000011">
    <property type="protein sequence ID" value="GEM47012.1"/>
    <property type="molecule type" value="Genomic_DNA"/>
</dbReference>
<proteinExistence type="predicted"/>
<name>A0A511N2D6_DEIC1</name>
<dbReference type="Proteomes" id="UP000321306">
    <property type="component" value="Unassembled WGS sequence"/>
</dbReference>
<evidence type="ECO:0000256" key="2">
    <source>
        <dbReference type="ARBA" id="ARBA00022475"/>
    </source>
</evidence>
<evidence type="ECO:0000313" key="8">
    <source>
        <dbReference type="Proteomes" id="UP000321306"/>
    </source>
</evidence>
<gene>
    <name evidence="7" type="ORF">DC3_26470</name>
</gene>